<dbReference type="PANTHER" id="PTHR13789:SF318">
    <property type="entry name" value="GERANYLGERANYL DIPHOSPHATE REDUCTASE"/>
    <property type="match status" value="1"/>
</dbReference>
<dbReference type="EMBL" id="CP108330">
    <property type="protein sequence ID" value="WUR36032.1"/>
    <property type="molecule type" value="Genomic_DNA"/>
</dbReference>
<evidence type="ECO:0000259" key="6">
    <source>
        <dbReference type="Pfam" id="PF01494"/>
    </source>
</evidence>
<dbReference type="Pfam" id="PF01494">
    <property type="entry name" value="FAD_binding_3"/>
    <property type="match status" value="1"/>
</dbReference>
<evidence type="ECO:0000256" key="2">
    <source>
        <dbReference type="ARBA" id="ARBA00022630"/>
    </source>
</evidence>
<dbReference type="SUPFAM" id="SSF51905">
    <property type="entry name" value="FAD/NAD(P)-binding domain"/>
    <property type="match status" value="1"/>
</dbReference>
<keyword evidence="5 7" id="KW-0503">Monooxygenase</keyword>
<comment type="cofactor">
    <cofactor evidence="1">
        <name>FAD</name>
        <dbReference type="ChEBI" id="CHEBI:57692"/>
    </cofactor>
</comment>
<name>A0ABZ1UUW4_9ACTN</name>
<sequence length="417" mass="44298">MTASDRNPVGGPGAEVDVCVTGGGSTALLAALLCARAGRSVLLVAPEAEFEPAGAGISPLVAPPTLGLLAGEGVEEELLGAGQRILGADDHGRDGLLSRWRYYDLPGIARPYGLTVPTGTLVQALLARLRAEPSATVRTGRRVTALGQDEDGVLLTFADTTAGTTAGTTGDGAGGGAEERVRARYAVAADGRHSPLRDLSGITVRDTPFGRPGWLVAAPVVPRREPVLLVRHPAPQALFTVPTPGDSMAVVWCPDREQGEALGQADPEVFAGQIKTVDPELADWLGEVRDRTSPVFRIDFAMWQAASWRRGRVLLLGESAHGMHTLGGQGLNQSLHSAASLARAVDEALAHKDPTRVEAYERIRRPYVERLQELQWNTPALRSYEAEPPRRGAHQDFVEVMTTLQPELAEQLGAGAR</sequence>
<dbReference type="GO" id="GO:0004497">
    <property type="term" value="F:monooxygenase activity"/>
    <property type="evidence" value="ECO:0007669"/>
    <property type="project" value="UniProtKB-KW"/>
</dbReference>
<evidence type="ECO:0000313" key="8">
    <source>
        <dbReference type="Proteomes" id="UP001432161"/>
    </source>
</evidence>
<protein>
    <submittedName>
        <fullName evidence="7">FAD-dependent monooxygenase</fullName>
    </submittedName>
</protein>
<keyword evidence="8" id="KW-1185">Reference proteome</keyword>
<dbReference type="Gene3D" id="3.50.50.60">
    <property type="entry name" value="FAD/NAD(P)-binding domain"/>
    <property type="match status" value="2"/>
</dbReference>
<evidence type="ECO:0000256" key="5">
    <source>
        <dbReference type="ARBA" id="ARBA00023033"/>
    </source>
</evidence>
<dbReference type="InterPro" id="IPR050493">
    <property type="entry name" value="FAD-dep_Monooxygenase_BioMet"/>
</dbReference>
<keyword evidence="2" id="KW-0285">Flavoprotein</keyword>
<evidence type="ECO:0000313" key="7">
    <source>
        <dbReference type="EMBL" id="WUR36032.1"/>
    </source>
</evidence>
<organism evidence="7 8">
    <name type="scientific">Streptomyces griseoaurantiacus</name>
    <dbReference type="NCBI Taxonomy" id="68213"/>
    <lineage>
        <taxon>Bacteria</taxon>
        <taxon>Bacillati</taxon>
        <taxon>Actinomycetota</taxon>
        <taxon>Actinomycetes</taxon>
        <taxon>Kitasatosporales</taxon>
        <taxon>Streptomycetaceae</taxon>
        <taxon>Streptomyces</taxon>
        <taxon>Streptomyces aurantiacus group</taxon>
    </lineage>
</organism>
<evidence type="ECO:0000256" key="3">
    <source>
        <dbReference type="ARBA" id="ARBA00022827"/>
    </source>
</evidence>
<dbReference type="PANTHER" id="PTHR13789">
    <property type="entry name" value="MONOOXYGENASE"/>
    <property type="match status" value="1"/>
</dbReference>
<accession>A0ABZ1UUW4</accession>
<reference evidence="7" key="1">
    <citation type="submission" date="2022-10" db="EMBL/GenBank/DDBJ databases">
        <title>The complete genomes of actinobacterial strains from the NBC collection.</title>
        <authorList>
            <person name="Joergensen T.S."/>
            <person name="Alvarez Arevalo M."/>
            <person name="Sterndorff E.B."/>
            <person name="Faurdal D."/>
            <person name="Vuksanovic O."/>
            <person name="Mourched A.-S."/>
            <person name="Charusanti P."/>
            <person name="Shaw S."/>
            <person name="Blin K."/>
            <person name="Weber T."/>
        </authorList>
    </citation>
    <scope>NUCLEOTIDE SEQUENCE</scope>
    <source>
        <strain evidence="7">NBC_00489</strain>
    </source>
</reference>
<gene>
    <name evidence="7" type="ORF">OHN36_02005</name>
</gene>
<dbReference type="InterPro" id="IPR002938">
    <property type="entry name" value="FAD-bd"/>
</dbReference>
<proteinExistence type="predicted"/>
<feature type="domain" description="FAD-binding" evidence="6">
    <location>
        <begin position="15"/>
        <end position="371"/>
    </location>
</feature>
<evidence type="ECO:0000256" key="1">
    <source>
        <dbReference type="ARBA" id="ARBA00001974"/>
    </source>
</evidence>
<evidence type="ECO:0000256" key="4">
    <source>
        <dbReference type="ARBA" id="ARBA00023002"/>
    </source>
</evidence>
<dbReference type="PRINTS" id="PR00420">
    <property type="entry name" value="RNGMNOXGNASE"/>
</dbReference>
<keyword evidence="3" id="KW-0274">FAD</keyword>
<dbReference type="Proteomes" id="UP001432161">
    <property type="component" value="Chromosome"/>
</dbReference>
<dbReference type="InterPro" id="IPR036188">
    <property type="entry name" value="FAD/NAD-bd_sf"/>
</dbReference>
<keyword evidence="4" id="KW-0560">Oxidoreductase</keyword>